<dbReference type="AlphaFoldDB" id="N1PGL5"/>
<comment type="subcellular location">
    <subcellularLocation>
        <location evidence="1">Membrane</location>
        <topology evidence="1">Multi-pass membrane protein</topology>
    </subcellularLocation>
</comment>
<dbReference type="OrthoDB" id="5368598at2759"/>
<feature type="domain" description="Glucose receptor Git3-like N-terminal" evidence="7">
    <location>
        <begin position="75"/>
        <end position="265"/>
    </location>
</feature>
<feature type="transmembrane region" description="Helical" evidence="6">
    <location>
        <begin position="470"/>
        <end position="491"/>
    </location>
</feature>
<dbReference type="Gene3D" id="1.20.1070.10">
    <property type="entry name" value="Rhodopsin 7-helix transmembrane proteins"/>
    <property type="match status" value="1"/>
</dbReference>
<keyword evidence="2 6" id="KW-0812">Transmembrane</keyword>
<feature type="domain" description="G protein-coupled receptor GPR1/2/3 C-terminal" evidence="8">
    <location>
        <begin position="458"/>
        <end position="533"/>
    </location>
</feature>
<keyword evidence="4 6" id="KW-0472">Membrane</keyword>
<organism evidence="9 10">
    <name type="scientific">Dothistroma septosporum (strain NZE10 / CBS 128990)</name>
    <name type="common">Red band needle blight fungus</name>
    <name type="synonym">Mycosphaerella pini</name>
    <dbReference type="NCBI Taxonomy" id="675120"/>
    <lineage>
        <taxon>Eukaryota</taxon>
        <taxon>Fungi</taxon>
        <taxon>Dikarya</taxon>
        <taxon>Ascomycota</taxon>
        <taxon>Pezizomycotina</taxon>
        <taxon>Dothideomycetes</taxon>
        <taxon>Dothideomycetidae</taxon>
        <taxon>Mycosphaerellales</taxon>
        <taxon>Mycosphaerellaceae</taxon>
        <taxon>Dothistroma</taxon>
    </lineage>
</organism>
<dbReference type="eggNOG" id="ENOG502QU8E">
    <property type="taxonomic scope" value="Eukaryota"/>
</dbReference>
<dbReference type="Proteomes" id="UP000016933">
    <property type="component" value="Unassembled WGS sequence"/>
</dbReference>
<feature type="transmembrane region" description="Helical" evidence="6">
    <location>
        <begin position="192"/>
        <end position="211"/>
    </location>
</feature>
<feature type="transmembrane region" description="Helical" evidence="6">
    <location>
        <begin position="150"/>
        <end position="172"/>
    </location>
</feature>
<dbReference type="InterPro" id="IPR022596">
    <property type="entry name" value="GPR1/2/3_C"/>
</dbReference>
<proteinExistence type="predicted"/>
<reference evidence="10" key="1">
    <citation type="journal article" date="2012" name="PLoS Genet.">
        <title>The genomes of the fungal plant pathogens Cladosporium fulvum and Dothistroma septosporum reveal adaptation to different hosts and lifestyles but also signatures of common ancestry.</title>
        <authorList>
            <person name="de Wit P.J.G.M."/>
            <person name="van der Burgt A."/>
            <person name="Oekmen B."/>
            <person name="Stergiopoulos I."/>
            <person name="Abd-Elsalam K.A."/>
            <person name="Aerts A.L."/>
            <person name="Bahkali A.H."/>
            <person name="Beenen H.G."/>
            <person name="Chettri P."/>
            <person name="Cox M.P."/>
            <person name="Datema E."/>
            <person name="de Vries R.P."/>
            <person name="Dhillon B."/>
            <person name="Ganley A.R."/>
            <person name="Griffiths S.A."/>
            <person name="Guo Y."/>
            <person name="Hamelin R.C."/>
            <person name="Henrissat B."/>
            <person name="Kabir M.S."/>
            <person name="Jashni M.K."/>
            <person name="Kema G."/>
            <person name="Klaubauf S."/>
            <person name="Lapidus A."/>
            <person name="Levasseur A."/>
            <person name="Lindquist E."/>
            <person name="Mehrabi R."/>
            <person name="Ohm R.A."/>
            <person name="Owen T.J."/>
            <person name="Salamov A."/>
            <person name="Schwelm A."/>
            <person name="Schijlen E."/>
            <person name="Sun H."/>
            <person name="van den Burg H.A."/>
            <person name="van Ham R.C.H.J."/>
            <person name="Zhang S."/>
            <person name="Goodwin S.B."/>
            <person name="Grigoriev I.V."/>
            <person name="Collemare J."/>
            <person name="Bradshaw R.E."/>
        </authorList>
    </citation>
    <scope>NUCLEOTIDE SEQUENCE [LARGE SCALE GENOMIC DNA]</scope>
    <source>
        <strain evidence="10">NZE10 / CBS 128990</strain>
    </source>
</reference>
<gene>
    <name evidence="9" type="ORF">DOTSEDRAFT_74146</name>
</gene>
<keyword evidence="10" id="KW-1185">Reference proteome</keyword>
<dbReference type="HOGENOM" id="CLU_017709_1_1_1"/>
<feature type="transmembrane region" description="Helical" evidence="6">
    <location>
        <begin position="79"/>
        <end position="99"/>
    </location>
</feature>
<dbReference type="GO" id="GO:0004930">
    <property type="term" value="F:G protein-coupled receptor activity"/>
    <property type="evidence" value="ECO:0007669"/>
    <property type="project" value="TreeGrafter"/>
</dbReference>
<dbReference type="SUPFAM" id="SSF81321">
    <property type="entry name" value="Family A G protein-coupled receptor-like"/>
    <property type="match status" value="1"/>
</dbReference>
<feature type="region of interest" description="Disordered" evidence="5">
    <location>
        <begin position="593"/>
        <end position="648"/>
    </location>
</feature>
<reference evidence="9 10" key="2">
    <citation type="journal article" date="2012" name="PLoS Pathog.">
        <title>Diverse lifestyles and strategies of plant pathogenesis encoded in the genomes of eighteen Dothideomycetes fungi.</title>
        <authorList>
            <person name="Ohm R.A."/>
            <person name="Feau N."/>
            <person name="Henrissat B."/>
            <person name="Schoch C.L."/>
            <person name="Horwitz B.A."/>
            <person name="Barry K.W."/>
            <person name="Condon B.J."/>
            <person name="Copeland A.C."/>
            <person name="Dhillon B."/>
            <person name="Glaser F."/>
            <person name="Hesse C.N."/>
            <person name="Kosti I."/>
            <person name="LaButti K."/>
            <person name="Lindquist E.A."/>
            <person name="Lucas S."/>
            <person name="Salamov A.A."/>
            <person name="Bradshaw R.E."/>
            <person name="Ciuffetti L."/>
            <person name="Hamelin R.C."/>
            <person name="Kema G.H.J."/>
            <person name="Lawrence C."/>
            <person name="Scott J.A."/>
            <person name="Spatafora J.W."/>
            <person name="Turgeon B.G."/>
            <person name="de Wit P.J.G.M."/>
            <person name="Zhong S."/>
            <person name="Goodwin S.B."/>
            <person name="Grigoriev I.V."/>
        </authorList>
    </citation>
    <scope>NUCLEOTIDE SEQUENCE [LARGE SCALE GENOMIC DNA]</scope>
    <source>
        <strain evidence="10">NZE10 / CBS 128990</strain>
    </source>
</reference>
<evidence type="ECO:0000259" key="7">
    <source>
        <dbReference type="Pfam" id="PF11710"/>
    </source>
</evidence>
<evidence type="ECO:0008006" key="11">
    <source>
        <dbReference type="Google" id="ProtNLM"/>
    </source>
</evidence>
<feature type="region of interest" description="Disordered" evidence="5">
    <location>
        <begin position="685"/>
        <end position="704"/>
    </location>
</feature>
<evidence type="ECO:0000259" key="8">
    <source>
        <dbReference type="Pfam" id="PF11970"/>
    </source>
</evidence>
<feature type="compositionally biased region" description="Polar residues" evidence="5">
    <location>
        <begin position="409"/>
        <end position="433"/>
    </location>
</feature>
<dbReference type="EMBL" id="KB446543">
    <property type="protein sequence ID" value="EME40471.1"/>
    <property type="molecule type" value="Genomic_DNA"/>
</dbReference>
<dbReference type="PANTHER" id="PTHR23112">
    <property type="entry name" value="G PROTEIN-COUPLED RECEPTOR 157-RELATED"/>
    <property type="match status" value="1"/>
</dbReference>
<dbReference type="PANTHER" id="PTHR23112:SF37">
    <property type="entry name" value="G PROTEIN-COUPLED RECEPTOR GPR1"/>
    <property type="match status" value="1"/>
</dbReference>
<accession>N1PGL5</accession>
<feature type="transmembrane region" description="Helical" evidence="6">
    <location>
        <begin position="231"/>
        <end position="254"/>
    </location>
</feature>
<dbReference type="Pfam" id="PF11710">
    <property type="entry name" value="Git3"/>
    <property type="match status" value="1"/>
</dbReference>
<feature type="region of interest" description="Disordered" evidence="5">
    <location>
        <begin position="368"/>
        <end position="433"/>
    </location>
</feature>
<evidence type="ECO:0000256" key="1">
    <source>
        <dbReference type="ARBA" id="ARBA00004141"/>
    </source>
</evidence>
<keyword evidence="3 6" id="KW-1133">Transmembrane helix</keyword>
<name>N1PGL5_DOTSN</name>
<evidence type="ECO:0000256" key="6">
    <source>
        <dbReference type="SAM" id="Phobius"/>
    </source>
</evidence>
<evidence type="ECO:0000313" key="10">
    <source>
        <dbReference type="Proteomes" id="UP000016933"/>
    </source>
</evidence>
<evidence type="ECO:0000256" key="4">
    <source>
        <dbReference type="ARBA" id="ARBA00023136"/>
    </source>
</evidence>
<protein>
    <recommendedName>
        <fullName evidence="11">G-protein coupled receptors family 1 profile domain-containing protein</fullName>
    </recommendedName>
</protein>
<evidence type="ECO:0000256" key="3">
    <source>
        <dbReference type="ARBA" id="ARBA00022989"/>
    </source>
</evidence>
<feature type="transmembrane region" description="Helical" evidence="6">
    <location>
        <begin position="111"/>
        <end position="138"/>
    </location>
</feature>
<dbReference type="Pfam" id="PF11970">
    <property type="entry name" value="GPR_Gpa2_C"/>
    <property type="match status" value="1"/>
</dbReference>
<feature type="compositionally biased region" description="Low complexity" evidence="5">
    <location>
        <begin position="593"/>
        <end position="629"/>
    </location>
</feature>
<evidence type="ECO:0000256" key="5">
    <source>
        <dbReference type="SAM" id="MobiDB-lite"/>
    </source>
</evidence>
<dbReference type="OMA" id="FWFFRMR"/>
<dbReference type="STRING" id="675120.N1PGL5"/>
<sequence length="720" mass="80210">MDAVAGFIAHEAGNAVRAVLDMTSARTVATPPPAYLSNVHQEIYERSFNYQARASGLGADASFNASSILALNQQYQVQVIASTFSSCSILAALCAIYWFCMMRRNFRRDLVLLLICGDLWKASWFLVFSATTLGYGHIETESAFCQVSGYFLQVGLEACDVAILLMSLHMSLQIFPPKDSFLGHDGLYRIRYYVLAAWFTIPNFMSALAFVNSGSAYVSQGGFCSLPIRPFWYRLALSWVPRYLVWIYVMWVAIRIYRHVGYEFKVFGEVRDGSSSVGNVGASDNNTKPADVAVPIQHTLPSHSDAAAVEKLAGGDEDVAPDDDSLAREMPPGTSTCTVLNPNRRQSAPSWALPFGLTQMDHLAGTSNTAYRSKSDPASRRGSKQIGAGMSAEDFAPPTPRTMDHHHGSVSTMGSVKSTGGHSSWDTTTPALPPITEQQTAASLTQPDSNDAATHALQQRRKAIQRQLRLLFIYPVVYLFLWILPFVAHALNYSNHFAQHPIFALSALNIFCQNIMGLADVTIFCWREKPWRHIPGSDGTFIGSFCFWRYLFGKRWTEQRRKSSAPRNHNLHFHEEKRESRAGLISTIKRWSTSISGSKSSPRPSEASLQTPPTTTSTTTTKTRPSAPAMHRGTHSSGSDRRVMQAEQAQERLALERADWERHRQSFQERRTSVVSATPGEDQLVHTIPVSSPPPPPPLQQRKEWWDRHMSIGDDLREDV</sequence>
<dbReference type="InterPro" id="IPR023041">
    <property type="entry name" value="Glucose_rcpt_Git3-like_N"/>
</dbReference>
<dbReference type="GO" id="GO:0005886">
    <property type="term" value="C:plasma membrane"/>
    <property type="evidence" value="ECO:0007669"/>
    <property type="project" value="TreeGrafter"/>
</dbReference>
<feature type="compositionally biased region" description="Basic and acidic residues" evidence="5">
    <location>
        <begin position="638"/>
        <end position="648"/>
    </location>
</feature>
<evidence type="ECO:0000256" key="2">
    <source>
        <dbReference type="ARBA" id="ARBA00022692"/>
    </source>
</evidence>
<feature type="transmembrane region" description="Helical" evidence="6">
    <location>
        <begin position="503"/>
        <end position="526"/>
    </location>
</feature>
<dbReference type="GO" id="GO:0007189">
    <property type="term" value="P:adenylate cyclase-activating G protein-coupled receptor signaling pathway"/>
    <property type="evidence" value="ECO:0007669"/>
    <property type="project" value="TreeGrafter"/>
</dbReference>
<evidence type="ECO:0000313" key="9">
    <source>
        <dbReference type="EMBL" id="EME40471.1"/>
    </source>
</evidence>